<evidence type="ECO:0000256" key="5">
    <source>
        <dbReference type="ARBA" id="ARBA00022967"/>
    </source>
</evidence>
<feature type="transmembrane region" description="Helical" evidence="9">
    <location>
        <begin position="670"/>
        <end position="695"/>
    </location>
</feature>
<evidence type="ECO:0000256" key="9">
    <source>
        <dbReference type="SAM" id="Phobius"/>
    </source>
</evidence>
<evidence type="ECO:0000313" key="11">
    <source>
        <dbReference type="EMBL" id="GFJ96687.1"/>
    </source>
</evidence>
<dbReference type="SUPFAM" id="SSF81653">
    <property type="entry name" value="Calcium ATPase, transduction domain A"/>
    <property type="match status" value="1"/>
</dbReference>
<keyword evidence="2 9" id="KW-0812">Transmembrane</keyword>
<dbReference type="InterPro" id="IPR001757">
    <property type="entry name" value="P_typ_ATPase"/>
</dbReference>
<feature type="transmembrane region" description="Helical" evidence="9">
    <location>
        <begin position="881"/>
        <end position="900"/>
    </location>
</feature>
<dbReference type="Gene3D" id="2.70.150.10">
    <property type="entry name" value="Calcium-transporting ATPase, cytoplasmic transduction domain A"/>
    <property type="match status" value="1"/>
</dbReference>
<dbReference type="SMART" id="SM00831">
    <property type="entry name" value="Cation_ATPase_N"/>
    <property type="match status" value="1"/>
</dbReference>
<dbReference type="Pfam" id="PF00689">
    <property type="entry name" value="Cation_ATPase_C"/>
    <property type="match status" value="2"/>
</dbReference>
<evidence type="ECO:0000256" key="8">
    <source>
        <dbReference type="ARBA" id="ARBA00049360"/>
    </source>
</evidence>
<dbReference type="PROSITE" id="PS00154">
    <property type="entry name" value="ATPASE_E1_E2"/>
    <property type="match status" value="1"/>
</dbReference>
<dbReference type="GO" id="GO:0005524">
    <property type="term" value="F:ATP binding"/>
    <property type="evidence" value="ECO:0007669"/>
    <property type="project" value="UniProtKB-KW"/>
</dbReference>
<evidence type="ECO:0000259" key="10">
    <source>
        <dbReference type="SMART" id="SM00831"/>
    </source>
</evidence>
<evidence type="ECO:0000313" key="12">
    <source>
        <dbReference type="Proteomes" id="UP000482960"/>
    </source>
</evidence>
<keyword evidence="5" id="KW-1278">Translocase</keyword>
<keyword evidence="4" id="KW-0067">ATP-binding</keyword>
<evidence type="ECO:0000256" key="2">
    <source>
        <dbReference type="ARBA" id="ARBA00022692"/>
    </source>
</evidence>
<dbReference type="InterPro" id="IPR023298">
    <property type="entry name" value="ATPase_P-typ_TM_dom_sf"/>
</dbReference>
<dbReference type="InterPro" id="IPR036412">
    <property type="entry name" value="HAD-like_sf"/>
</dbReference>
<dbReference type="InterPro" id="IPR018303">
    <property type="entry name" value="ATPase_P-typ_P_site"/>
</dbReference>
<feature type="transmembrane region" description="Helical" evidence="9">
    <location>
        <begin position="743"/>
        <end position="765"/>
    </location>
</feature>
<comment type="subcellular location">
    <subcellularLocation>
        <location evidence="1">Cell membrane</location>
        <topology evidence="1">Multi-pass membrane protein</topology>
    </subcellularLocation>
</comment>
<keyword evidence="12" id="KW-1185">Reference proteome</keyword>
<dbReference type="Pfam" id="PF00690">
    <property type="entry name" value="Cation_ATPase_N"/>
    <property type="match status" value="1"/>
</dbReference>
<dbReference type="PRINTS" id="PR00120">
    <property type="entry name" value="HATPASE"/>
</dbReference>
<keyword evidence="6 9" id="KW-1133">Transmembrane helix</keyword>
<feature type="transmembrane region" description="Helical" evidence="9">
    <location>
        <begin position="701"/>
        <end position="722"/>
    </location>
</feature>
<dbReference type="SFLD" id="SFLDS00003">
    <property type="entry name" value="Haloacid_Dehalogenase"/>
    <property type="match status" value="1"/>
</dbReference>
<dbReference type="InterPro" id="IPR006068">
    <property type="entry name" value="ATPase_P-typ_cation-transptr_C"/>
</dbReference>
<dbReference type="EMBL" id="BLPG01000003">
    <property type="protein sequence ID" value="GFJ96687.1"/>
    <property type="molecule type" value="Genomic_DNA"/>
</dbReference>
<evidence type="ECO:0000256" key="3">
    <source>
        <dbReference type="ARBA" id="ARBA00022741"/>
    </source>
</evidence>
<dbReference type="Gene3D" id="3.40.50.1000">
    <property type="entry name" value="HAD superfamily/HAD-like"/>
    <property type="match status" value="1"/>
</dbReference>
<dbReference type="SFLD" id="SFLDF00027">
    <property type="entry name" value="p-type_atpase"/>
    <property type="match status" value="1"/>
</dbReference>
<dbReference type="PRINTS" id="PR00119">
    <property type="entry name" value="CATATPASE"/>
</dbReference>
<proteinExistence type="predicted"/>
<dbReference type="AlphaFoldDB" id="A0A6V8LRD2"/>
<sequence>MSGTAALPAPIAPEHAVSMAMTTAPAAARGLTAQVAAARLRADGPNTVTEPPRRHLATRILHQLTDPLVALLLAAGVVTTALGDFPDTAIIALVVIVNTVIGVTQEVRADRAIAALDRMAAPTARVMRDGVDQVVPAADLVRADLVHLEPGDVIPADLRLDAAHRLQVDEAALTGESVPVHRGAGDEAFAGTVVVTGRGVGTVVRTGPASALGRIATLVATTRPGPTPLQRRLTALGRVLGLTAVVLSAVVLVLGLAAGRPLVDMAITAVSLVVAAVPESLPAVVTLALALGARRMAGLRAIPRRLHAVETLGSVTVVASDKTGTLTEGRMAVQRAVTAGGEHYRVRGQGYAPYGELRDAADTCTVEPGSSLRDLARAATLCSDATLAPPGDDRPQWTAVGDPLEAALVAFAARSGLDPAAERAAWPRVAEEPFEQETRRMVTVHRHPDGGYLVVCKGAPESVLASPFLDDVPADALPQAQRLAEEGLRVLAVATAVVPALPDPRTVRGLRLVGLVAVGDPVRETAPHIAAAFGEAGIRLVLITGDHAATAAAIGGRLGIWAAGDAVARGDDGAIDPRTADEVRVFARIQPEQKLDIVTALQARGHVVAMTGDGVNDAPALRRADIGVAMGGGTEVARQAADLVLVDDNLATVGTAVREGRRIYDNIRRFLRYGLSGGLAEILVMLLGPAFGLAVPLLPAQILWVNLLTHGVPGVALGAEPAEPGTMRRAPRSPQESVLGAGLLRAVLLTGGLLAAVVLGAGIAADALDRPWQSIVFVVLGLAQLGVALAVRASRTPIKDPRTPIKVLSADQGQTVVDWRSNHSRSPMIDGEIHDRRAGVRRWRGRPRNPALLAAVGVSALLQVAGVLLPPLRELLGTEPLTAAELVACAAVATLPGLTLRLSGFGHHRPPGRSR</sequence>
<dbReference type="Pfam" id="PF00122">
    <property type="entry name" value="E1-E2_ATPase"/>
    <property type="match status" value="1"/>
</dbReference>
<feature type="domain" description="Cation-transporting P-type ATPase N-terminal" evidence="10">
    <location>
        <begin position="13"/>
        <end position="84"/>
    </location>
</feature>
<organism evidence="11 12">
    <name type="scientific">Phytohabitans rumicis</name>
    <dbReference type="NCBI Taxonomy" id="1076125"/>
    <lineage>
        <taxon>Bacteria</taxon>
        <taxon>Bacillati</taxon>
        <taxon>Actinomycetota</taxon>
        <taxon>Actinomycetes</taxon>
        <taxon>Micromonosporales</taxon>
        <taxon>Micromonosporaceae</taxon>
    </lineage>
</organism>
<dbReference type="GO" id="GO:0005886">
    <property type="term" value="C:plasma membrane"/>
    <property type="evidence" value="ECO:0007669"/>
    <property type="project" value="UniProtKB-SubCell"/>
</dbReference>
<evidence type="ECO:0000256" key="1">
    <source>
        <dbReference type="ARBA" id="ARBA00004651"/>
    </source>
</evidence>
<keyword evidence="7 9" id="KW-0472">Membrane</keyword>
<reference evidence="11 12" key="2">
    <citation type="submission" date="2020-03" db="EMBL/GenBank/DDBJ databases">
        <authorList>
            <person name="Ichikawa N."/>
            <person name="Kimura A."/>
            <person name="Kitahashi Y."/>
            <person name="Uohara A."/>
        </authorList>
    </citation>
    <scope>NUCLEOTIDE SEQUENCE [LARGE SCALE GENOMIC DNA]</scope>
    <source>
        <strain evidence="11 12">NBRC 108638</strain>
    </source>
</reference>
<dbReference type="SFLD" id="SFLDG00002">
    <property type="entry name" value="C1.7:_P-type_atpase_like"/>
    <property type="match status" value="1"/>
</dbReference>
<dbReference type="InterPro" id="IPR023214">
    <property type="entry name" value="HAD_sf"/>
</dbReference>
<dbReference type="Gene3D" id="1.20.1110.10">
    <property type="entry name" value="Calcium-transporting ATPase, transmembrane domain"/>
    <property type="match status" value="1"/>
</dbReference>
<dbReference type="Proteomes" id="UP000482960">
    <property type="component" value="Unassembled WGS sequence"/>
</dbReference>
<feature type="transmembrane region" description="Helical" evidence="9">
    <location>
        <begin position="851"/>
        <end position="869"/>
    </location>
</feature>
<evidence type="ECO:0000256" key="6">
    <source>
        <dbReference type="ARBA" id="ARBA00022989"/>
    </source>
</evidence>
<accession>A0A6V8LRD2</accession>
<dbReference type="InterPro" id="IPR059000">
    <property type="entry name" value="ATPase_P-type_domA"/>
</dbReference>
<gene>
    <name evidence="11" type="ORF">Prum_103290</name>
</gene>
<dbReference type="Gene3D" id="3.40.1110.10">
    <property type="entry name" value="Calcium-transporting ATPase, cytoplasmic domain N"/>
    <property type="match status" value="1"/>
</dbReference>
<comment type="catalytic activity">
    <reaction evidence="8">
        <text>ATP + H2O = ADP + phosphate + H(+)</text>
        <dbReference type="Rhea" id="RHEA:13065"/>
        <dbReference type="ChEBI" id="CHEBI:15377"/>
        <dbReference type="ChEBI" id="CHEBI:15378"/>
        <dbReference type="ChEBI" id="CHEBI:30616"/>
        <dbReference type="ChEBI" id="CHEBI:43474"/>
        <dbReference type="ChEBI" id="CHEBI:456216"/>
    </reaction>
</comment>
<comment type="caution">
    <text evidence="11">The sequence shown here is derived from an EMBL/GenBank/DDBJ whole genome shotgun (WGS) entry which is preliminary data.</text>
</comment>
<dbReference type="NCBIfam" id="TIGR01494">
    <property type="entry name" value="ATPase_P-type"/>
    <property type="match status" value="2"/>
</dbReference>
<dbReference type="SUPFAM" id="SSF81660">
    <property type="entry name" value="Metal cation-transporting ATPase, ATP-binding domain N"/>
    <property type="match status" value="1"/>
</dbReference>
<reference evidence="11 12" key="1">
    <citation type="submission" date="2020-03" db="EMBL/GenBank/DDBJ databases">
        <title>Whole genome shotgun sequence of Phytohabitans rumicis NBRC 108638.</title>
        <authorList>
            <person name="Komaki H."/>
            <person name="Tamura T."/>
        </authorList>
    </citation>
    <scope>NUCLEOTIDE SEQUENCE [LARGE SCALE GENOMIC DNA]</scope>
    <source>
        <strain evidence="11 12">NBRC 108638</strain>
    </source>
</reference>
<evidence type="ECO:0000256" key="7">
    <source>
        <dbReference type="ARBA" id="ARBA00023136"/>
    </source>
</evidence>
<feature type="transmembrane region" description="Helical" evidence="9">
    <location>
        <begin position="771"/>
        <end position="791"/>
    </location>
</feature>
<dbReference type="InterPro" id="IPR004014">
    <property type="entry name" value="ATPase_P-typ_cation-transptr_N"/>
</dbReference>
<dbReference type="Pfam" id="PF13246">
    <property type="entry name" value="Cation_ATPase"/>
    <property type="match status" value="1"/>
</dbReference>
<protein>
    <submittedName>
        <fullName evidence="11">Cation-transporting P-type ATPase</fullName>
    </submittedName>
</protein>
<feature type="transmembrane region" description="Helical" evidence="9">
    <location>
        <begin position="265"/>
        <end position="291"/>
    </location>
</feature>
<dbReference type="InterPro" id="IPR023299">
    <property type="entry name" value="ATPase_P-typ_cyto_dom_N"/>
</dbReference>
<dbReference type="SUPFAM" id="SSF81665">
    <property type="entry name" value="Calcium ATPase, transmembrane domain M"/>
    <property type="match status" value="1"/>
</dbReference>
<dbReference type="InterPro" id="IPR044492">
    <property type="entry name" value="P_typ_ATPase_HD_dom"/>
</dbReference>
<name>A0A6V8LRD2_9ACTN</name>
<dbReference type="InterPro" id="IPR008250">
    <property type="entry name" value="ATPase_P-typ_transduc_dom_A_sf"/>
</dbReference>
<dbReference type="SUPFAM" id="SSF56784">
    <property type="entry name" value="HAD-like"/>
    <property type="match status" value="1"/>
</dbReference>
<dbReference type="PANTHER" id="PTHR42861">
    <property type="entry name" value="CALCIUM-TRANSPORTING ATPASE"/>
    <property type="match status" value="1"/>
</dbReference>
<feature type="transmembrane region" description="Helical" evidence="9">
    <location>
        <begin position="239"/>
        <end position="259"/>
    </location>
</feature>
<dbReference type="GO" id="GO:0016887">
    <property type="term" value="F:ATP hydrolysis activity"/>
    <property type="evidence" value="ECO:0007669"/>
    <property type="project" value="InterPro"/>
</dbReference>
<dbReference type="Pfam" id="PF08282">
    <property type="entry name" value="Hydrolase_3"/>
    <property type="match status" value="1"/>
</dbReference>
<evidence type="ECO:0000256" key="4">
    <source>
        <dbReference type="ARBA" id="ARBA00022840"/>
    </source>
</evidence>
<keyword evidence="3" id="KW-0547">Nucleotide-binding</keyword>